<dbReference type="InterPro" id="IPR005123">
    <property type="entry name" value="Oxoglu/Fe-dep_dioxygenase_dom"/>
</dbReference>
<dbReference type="Pfam" id="PF03171">
    <property type="entry name" value="2OG-FeII_Oxy"/>
    <property type="match status" value="1"/>
</dbReference>
<dbReference type="PRINTS" id="PR00682">
    <property type="entry name" value="IPNSYNTHASE"/>
</dbReference>
<evidence type="ECO:0000259" key="3">
    <source>
        <dbReference type="PROSITE" id="PS51471"/>
    </source>
</evidence>
<evidence type="ECO:0000256" key="1">
    <source>
        <dbReference type="ARBA" id="ARBA00008056"/>
    </source>
</evidence>
<dbReference type="PROSITE" id="PS51471">
    <property type="entry name" value="FE2OG_OXY"/>
    <property type="match status" value="1"/>
</dbReference>
<dbReference type="InterPro" id="IPR044861">
    <property type="entry name" value="IPNS-like_FE2OG_OXY"/>
</dbReference>
<accession>A0ABR3G546</accession>
<keyword evidence="5" id="KW-1185">Reference proteome</keyword>
<dbReference type="Gene3D" id="2.60.120.330">
    <property type="entry name" value="B-lactam Antibiotic, Isopenicillin N Synthase, Chain"/>
    <property type="match status" value="1"/>
</dbReference>
<evidence type="ECO:0000313" key="5">
    <source>
        <dbReference type="Proteomes" id="UP001447188"/>
    </source>
</evidence>
<keyword evidence="2" id="KW-0560">Oxidoreductase</keyword>
<dbReference type="EMBL" id="JBBBZM010000333">
    <property type="protein sequence ID" value="KAL0630953.1"/>
    <property type="molecule type" value="Genomic_DNA"/>
</dbReference>
<dbReference type="InterPro" id="IPR027443">
    <property type="entry name" value="IPNS-like_sf"/>
</dbReference>
<feature type="domain" description="Fe2OG dioxygenase" evidence="3">
    <location>
        <begin position="174"/>
        <end position="280"/>
    </location>
</feature>
<organism evidence="4 5">
    <name type="scientific">Discina gigas</name>
    <dbReference type="NCBI Taxonomy" id="1032678"/>
    <lineage>
        <taxon>Eukaryota</taxon>
        <taxon>Fungi</taxon>
        <taxon>Dikarya</taxon>
        <taxon>Ascomycota</taxon>
        <taxon>Pezizomycotina</taxon>
        <taxon>Pezizomycetes</taxon>
        <taxon>Pezizales</taxon>
        <taxon>Discinaceae</taxon>
        <taxon>Discina</taxon>
    </lineage>
</organism>
<sequence length="331" mass="38269">MPSTKVPPVIDFSDFLSGEPARMKICADQIRQACLTQGFFQIVNHPIPLDLQKEMFKISKEFFELPIAEKMKLDKSQNDYNRGYEVMYGQMIEADTKPDLKEGYYVARDLPLNYPQVVAKKFAHGPNIWPTTLGAHFRETCMDYLERVTNLTEQVMQAIAVSLGYDVHYFDEFCHEPMAFYKLLHYPPQREDAHKLQRGIGAHRDFGVITLLLQGDIPGLEVWDAEAEDWYPAPPVEGAYVVNLGNLFEQWSNDKYISNVHRVINRAGCDRYSIPFNYNGNPDFVIKCIESCRQKEEDEKYAPVSVEDYVRQKYKDVYGRVGIYTVAEKVM</sequence>
<evidence type="ECO:0000313" key="4">
    <source>
        <dbReference type="EMBL" id="KAL0630953.1"/>
    </source>
</evidence>
<keyword evidence="2" id="KW-0408">Iron</keyword>
<protein>
    <recommendedName>
        <fullName evidence="3">Fe2OG dioxygenase domain-containing protein</fullName>
    </recommendedName>
</protein>
<dbReference type="PANTHER" id="PTHR47990">
    <property type="entry name" value="2-OXOGLUTARATE (2OG) AND FE(II)-DEPENDENT OXYGENASE SUPERFAMILY PROTEIN-RELATED"/>
    <property type="match status" value="1"/>
</dbReference>
<name>A0ABR3G546_9PEZI</name>
<keyword evidence="2" id="KW-0479">Metal-binding</keyword>
<comment type="similarity">
    <text evidence="1 2">Belongs to the iron/ascorbate-dependent oxidoreductase family.</text>
</comment>
<reference evidence="4 5" key="1">
    <citation type="submission" date="2024-02" db="EMBL/GenBank/DDBJ databases">
        <title>Discinaceae phylogenomics.</title>
        <authorList>
            <person name="Dirks A.C."/>
            <person name="James T.Y."/>
        </authorList>
    </citation>
    <scope>NUCLEOTIDE SEQUENCE [LARGE SCALE GENOMIC DNA]</scope>
    <source>
        <strain evidence="4 5">ACD0624</strain>
    </source>
</reference>
<evidence type="ECO:0000256" key="2">
    <source>
        <dbReference type="RuleBase" id="RU003682"/>
    </source>
</evidence>
<gene>
    <name evidence="4" type="ORF">Q9L58_010194</name>
</gene>
<dbReference type="InterPro" id="IPR050231">
    <property type="entry name" value="Iron_ascorbate_oxido_reductase"/>
</dbReference>
<dbReference type="SUPFAM" id="SSF51197">
    <property type="entry name" value="Clavaminate synthase-like"/>
    <property type="match status" value="1"/>
</dbReference>
<comment type="caution">
    <text evidence="4">The sequence shown here is derived from an EMBL/GenBank/DDBJ whole genome shotgun (WGS) entry which is preliminary data.</text>
</comment>
<dbReference type="Pfam" id="PF14226">
    <property type="entry name" value="DIOX_N"/>
    <property type="match status" value="1"/>
</dbReference>
<dbReference type="Proteomes" id="UP001447188">
    <property type="component" value="Unassembled WGS sequence"/>
</dbReference>
<proteinExistence type="inferred from homology"/>
<dbReference type="InterPro" id="IPR026992">
    <property type="entry name" value="DIOX_N"/>
</dbReference>